<feature type="compositionally biased region" description="Basic and acidic residues" evidence="1">
    <location>
        <begin position="1264"/>
        <end position="1283"/>
    </location>
</feature>
<feature type="compositionally biased region" description="Acidic residues" evidence="1">
    <location>
        <begin position="1292"/>
        <end position="1343"/>
    </location>
</feature>
<feature type="compositionally biased region" description="Basic and acidic residues" evidence="1">
    <location>
        <begin position="10"/>
        <end position="29"/>
    </location>
</feature>
<feature type="compositionally biased region" description="Basic and acidic residues" evidence="1">
    <location>
        <begin position="1110"/>
        <end position="1122"/>
    </location>
</feature>
<feature type="region of interest" description="Disordered" evidence="1">
    <location>
        <begin position="1"/>
        <end position="29"/>
    </location>
</feature>
<feature type="compositionally biased region" description="Low complexity" evidence="1">
    <location>
        <begin position="3091"/>
        <end position="3100"/>
    </location>
</feature>
<feature type="region of interest" description="Disordered" evidence="1">
    <location>
        <begin position="2368"/>
        <end position="2489"/>
    </location>
</feature>
<proteinExistence type="predicted"/>
<feature type="compositionally biased region" description="Basic and acidic residues" evidence="1">
    <location>
        <begin position="2170"/>
        <end position="2185"/>
    </location>
</feature>
<feature type="compositionally biased region" description="Basic residues" evidence="1">
    <location>
        <begin position="1091"/>
        <end position="1108"/>
    </location>
</feature>
<feature type="compositionally biased region" description="Acidic residues" evidence="1">
    <location>
        <begin position="1166"/>
        <end position="1177"/>
    </location>
</feature>
<feature type="compositionally biased region" description="Basic and acidic residues" evidence="1">
    <location>
        <begin position="2280"/>
        <end position="2309"/>
    </location>
</feature>
<feature type="region of interest" description="Disordered" evidence="1">
    <location>
        <begin position="1222"/>
        <end position="1346"/>
    </location>
</feature>
<keyword evidence="3" id="KW-1185">Reference proteome</keyword>
<feature type="region of interest" description="Disordered" evidence="1">
    <location>
        <begin position="3047"/>
        <end position="3107"/>
    </location>
</feature>
<feature type="compositionally biased region" description="Basic and acidic residues" evidence="1">
    <location>
        <begin position="1139"/>
        <end position="1148"/>
    </location>
</feature>
<dbReference type="InterPro" id="IPR038291">
    <property type="entry name" value="SAP30_C_sf"/>
</dbReference>
<feature type="region of interest" description="Disordered" evidence="1">
    <location>
        <begin position="703"/>
        <end position="733"/>
    </location>
</feature>
<feature type="region of interest" description="Disordered" evidence="1">
    <location>
        <begin position="1893"/>
        <end position="1916"/>
    </location>
</feature>
<name>A0A2A6BQ31_PRIPA</name>
<feature type="region of interest" description="Disordered" evidence="1">
    <location>
        <begin position="1945"/>
        <end position="2055"/>
    </location>
</feature>
<dbReference type="PANTHER" id="PTHR31802">
    <property type="entry name" value="32 KDA HEAT SHOCK PROTEIN-RELATED"/>
    <property type="match status" value="1"/>
</dbReference>
<dbReference type="Gene3D" id="6.10.160.20">
    <property type="match status" value="1"/>
</dbReference>
<feature type="compositionally biased region" description="Basic and acidic residues" evidence="1">
    <location>
        <begin position="2126"/>
        <end position="2152"/>
    </location>
</feature>
<evidence type="ECO:0000256" key="1">
    <source>
        <dbReference type="SAM" id="MobiDB-lite"/>
    </source>
</evidence>
<feature type="region of interest" description="Disordered" evidence="1">
    <location>
        <begin position="1804"/>
        <end position="1828"/>
    </location>
</feature>
<feature type="region of interest" description="Disordered" evidence="1">
    <location>
        <begin position="2865"/>
        <end position="2916"/>
    </location>
</feature>
<evidence type="ECO:0000313" key="2">
    <source>
        <dbReference type="EnsemblMetazoa" id="PPA00797.1"/>
    </source>
</evidence>
<feature type="compositionally biased region" description="Acidic residues" evidence="1">
    <location>
        <begin position="1236"/>
        <end position="1245"/>
    </location>
</feature>
<feature type="compositionally biased region" description="Basic and acidic residues" evidence="1">
    <location>
        <begin position="703"/>
        <end position="717"/>
    </location>
</feature>
<feature type="region of interest" description="Disordered" evidence="1">
    <location>
        <begin position="2104"/>
        <end position="2152"/>
    </location>
</feature>
<feature type="compositionally biased region" description="Polar residues" evidence="1">
    <location>
        <begin position="2011"/>
        <end position="2024"/>
    </location>
</feature>
<feature type="region of interest" description="Disordered" evidence="1">
    <location>
        <begin position="2331"/>
        <end position="2355"/>
    </location>
</feature>
<feature type="compositionally biased region" description="Basic and acidic residues" evidence="1">
    <location>
        <begin position="2581"/>
        <end position="2597"/>
    </location>
</feature>
<feature type="compositionally biased region" description="Basic and acidic residues" evidence="1">
    <location>
        <begin position="1246"/>
        <end position="1257"/>
    </location>
</feature>
<feature type="compositionally biased region" description="Basic and acidic residues" evidence="1">
    <location>
        <begin position="1893"/>
        <end position="1908"/>
    </location>
</feature>
<reference evidence="2" key="2">
    <citation type="submission" date="2022-06" db="UniProtKB">
        <authorList>
            <consortium name="EnsemblMetazoa"/>
        </authorList>
    </citation>
    <scope>IDENTIFICATION</scope>
    <source>
        <strain evidence="2">PS312</strain>
    </source>
</reference>
<feature type="compositionally biased region" description="Basic and acidic residues" evidence="1">
    <location>
        <begin position="2634"/>
        <end position="2664"/>
    </location>
</feature>
<dbReference type="Proteomes" id="UP000005239">
    <property type="component" value="Unassembled WGS sequence"/>
</dbReference>
<feature type="compositionally biased region" description="Acidic residues" evidence="1">
    <location>
        <begin position="2570"/>
        <end position="2580"/>
    </location>
</feature>
<feature type="region of interest" description="Disordered" evidence="1">
    <location>
        <begin position="2170"/>
        <end position="2214"/>
    </location>
</feature>
<feature type="compositionally biased region" description="Acidic residues" evidence="1">
    <location>
        <begin position="2731"/>
        <end position="2740"/>
    </location>
</feature>
<feature type="region of interest" description="Disordered" evidence="1">
    <location>
        <begin position="2266"/>
        <end position="2309"/>
    </location>
</feature>
<feature type="region of interest" description="Disordered" evidence="1">
    <location>
        <begin position="2773"/>
        <end position="2850"/>
    </location>
</feature>
<feature type="compositionally biased region" description="Acidic residues" evidence="1">
    <location>
        <begin position="2612"/>
        <end position="2633"/>
    </location>
</feature>
<feature type="compositionally biased region" description="Low complexity" evidence="1">
    <location>
        <begin position="1976"/>
        <end position="1995"/>
    </location>
</feature>
<feature type="compositionally biased region" description="Basic and acidic residues" evidence="1">
    <location>
        <begin position="2773"/>
        <end position="2789"/>
    </location>
</feature>
<feature type="compositionally biased region" description="Acidic residues" evidence="1">
    <location>
        <begin position="2665"/>
        <end position="2724"/>
    </location>
</feature>
<feature type="region of interest" description="Disordered" evidence="1">
    <location>
        <begin position="358"/>
        <end position="393"/>
    </location>
</feature>
<feature type="compositionally biased region" description="Basic and acidic residues" evidence="1">
    <location>
        <begin position="2104"/>
        <end position="2118"/>
    </location>
</feature>
<feature type="compositionally biased region" description="Low complexity" evidence="1">
    <location>
        <begin position="1945"/>
        <end position="1955"/>
    </location>
</feature>
<accession>A0A8R1U3J3</accession>
<feature type="compositionally biased region" description="Basic and acidic residues" evidence="1">
    <location>
        <begin position="2838"/>
        <end position="2850"/>
    </location>
</feature>
<organism evidence="2 3">
    <name type="scientific">Pristionchus pacificus</name>
    <name type="common">Parasitic nematode worm</name>
    <dbReference type="NCBI Taxonomy" id="54126"/>
    <lineage>
        <taxon>Eukaryota</taxon>
        <taxon>Metazoa</taxon>
        <taxon>Ecdysozoa</taxon>
        <taxon>Nematoda</taxon>
        <taxon>Chromadorea</taxon>
        <taxon>Rhabditida</taxon>
        <taxon>Rhabditina</taxon>
        <taxon>Diplogasteromorpha</taxon>
        <taxon>Diplogasteroidea</taxon>
        <taxon>Neodiplogasteridae</taxon>
        <taxon>Pristionchus</taxon>
    </lineage>
</organism>
<reference evidence="3" key="1">
    <citation type="journal article" date="2008" name="Nat. Genet.">
        <title>The Pristionchus pacificus genome provides a unique perspective on nematode lifestyle and parasitism.</title>
        <authorList>
            <person name="Dieterich C."/>
            <person name="Clifton S.W."/>
            <person name="Schuster L.N."/>
            <person name="Chinwalla A."/>
            <person name="Delehaunty K."/>
            <person name="Dinkelacker I."/>
            <person name="Fulton L."/>
            <person name="Fulton R."/>
            <person name="Godfrey J."/>
            <person name="Minx P."/>
            <person name="Mitreva M."/>
            <person name="Roeseler W."/>
            <person name="Tian H."/>
            <person name="Witte H."/>
            <person name="Yang S.P."/>
            <person name="Wilson R.K."/>
            <person name="Sommer R.J."/>
        </authorList>
    </citation>
    <scope>NUCLEOTIDE SEQUENCE [LARGE SCALE GENOMIC DNA]</scope>
    <source>
        <strain evidence="3">PS312</strain>
    </source>
</reference>
<sequence>MPVAPSTSREPPKSMKSAEKNQKKNKFPIKEDITIYNRLQARHKKEDEKDLNTVPKWLERDFTAEEWLKLDPLERLYCRQEVKEEGSCSDAIAHQLLAKEGIEKGSTLIIGNLTFPSIPTLLVLDKDSGALRTVDVLEDDGLAGDDDDADGPTRGLPDWVIPKNRLLRSFFQFRAELDLKTEERLLRDAFMIFDDDPMMSTDPDKPTQGKPEILKLRPLKMTTVQWDNWKKEKPIPIIPAINPAHDLVKGKKRVEGKRYGMCWEHKIKRSEIAKLRDRGVSEEGPLYYWAGGSKSSLLGRNYFIDDDDAFHRRRNLAEIAVASLTSAGVPLTPKVIEKKIEELDERLPDVLDEELKAIRGVEDEEDEPMEEGDEPSTCRSEDAPKGMSTDNEEQELPILDDDLFKQEEEIVGRTKNGRENIVLVKRGEGYTIRFDKRAIRRQPVKKKQLKTPPLIIDDTALDEDEGAPNAEELMELHPSELIIYRDSRGEPRLTPRCCLADIVDGQWQPCKRPGRNDFMSGDLAKRAYEMDLNIAWRYEAANQRICQLHSRLLRTAGYGGDVPEEMLGWMGRRECSALEKQLVGTELGGPMHEIEKEETKWLDWSQPVPTQVLVRQMRDINKHAYRYVNGLRDQKSRVRAKRVRRVPKGMKKQERMFAFAKMILRRINVSNLTEADLNSLSGKERRSLAELIRINKLRIRREKEKMERSEEKNDQREGIFQSDDPITPISGDSHEDSARVFEKLIGPLIDSMIARPENEGVTETREIKKITEQPMDWEEAVRIAEKIAEGDDDVQIEKVAMKYPSLDRSRVLGRLYRQRSLVRQKCGNFLNIASYNQIMNHLRPMVEEMKSTPEKKAKAIEWWMGKAIPGLKRAVMLEQTRKEHAILPEEDRVTISFGMRYKGTTIKPHTFVIFGIRKDHQTEQRTNLIDPYLFFANLKSDRRKKKKLYRLMPMLPEEVMKWNEAKMDFHREQRLMKEEWETGNNKKIDIPLVDLTGKKPVVTKIRDEPVKQITVPFTYKFKRKYFVLRRKAIPPRGRELKEAVDKKEEEDAKEGDKKMTKKKKERKREADDMNEEESSEEGDRIKMMNTIKKKKEKKKKKKKIKAPTRFRIERTAITETHTRRYKIKMVVPQSEEEEEKQKEKEVAVRDGVQPAEEMTEDVIGGDIDEDVDVEGDGPSERSAETMEVDEGIEDDDGEPEVMYGEGKHSNIKIVAYPEKRVVKAPKIREGTAVFEVVDEESDQEEEGSREGTDRESSLEDIFEEGSHGVSDRESSAEVSERSSADGSGESEVSAEEESEEGGSEVSDEECEDGSVEGSDEDVEMYDPDDVDEIEVKEDELEEASECKYYEESPEVIDEDVDVAEFSEAQEAGSPEIIEEGFEVTEEVQRRVPVTRSSVFKIMRSKKAKVERNVLTTSKTGKAKKWEWVESTKDTRNILYKRPGIIVVRSTKGLETLLKVKRMCLDQIDRLPNFNDLLNRVVIESVRGICMVPFEEDEEPTKEEIREALKNPMEQKRREIWMKEIDRCLAAYGCLPQACPQEFIEERAEELEERMAYNIEVEEALHYEEQRQRAVDAAANAYSAIDADSDEERERAEEIDERIEALDSDRLAGQTSPVPLATRTNSRKLLKVRSVYDRLKDERYYWNKQEDERFRLPRPFKVHRRRRRGRFAHQLFEIAPGLKKKIKIGGKLTKIPRGGKLMRITSKDTKKLFRSLNLMKMKISDKDKKAIKRFLEENMPQRKMKTGKRIGLIKALGMIDTSRLTGKQAKKFTAGLHKLMLRRPEYWAKARKEIRTRRRLREALKRRQEEKRKARIPVSNENDEDLADPSPIQAASLLEWSMAPPCLAEVAKDLQENGLDVRTASQNECIKSIACIRRLKKEVFDQLRPLKDTRNVEKTNKDSDSEEVSRPVPGLVPLYKKLQEAERQRKEKKKQKLDLARKMLASASSKTAAAKSQKSRAILNKRQQPTSKDVKKVAATSSSSSSSVYQNAVSSSTKKRTHDSAMKKSYKVPSSASSNSNINQTSKASKKNEKIAKKYGVLRPKKKVKNPYRKYKRWTMGTPRSIYYKDGRVKPAWLRRMERSATNEERRKEYVEKQKWKIEQTEALRKQERAERGERSPSPVPTTKEEWVAKKARKKIEDKEKMKMKKEEVRRARLLAKQERLAGKEWERKEKMVRTKEREERSPSPIPTTKKEWLARRRRKMKEKNIPKTIEEWMARRARRKMEAGASTQEQAPITKQEWLERYAKKKEQEENRMKWLAGYKERKEEAMRSHSPVPTTKEEFFAKLERKEKEEEERRQRIEEEEERKKALNEIILKAKIKDLMIAELKKKDEVRTKMEERQKMKDEEYEKKRKIRNDWAELEEKWRRMRARGEEEEDEEECDDEEGEEKDDEEEEDEDEEEEELEDKEGEEERLEDEEQNDSELEDEDDEELDDEDDSEENNEDESDEDEEDDEELEDEGESEEEEDFGEYDEVEFLCETKGIDTSEKTMIVKKKKTEGNIRQITIEDKHAKSKSVESIQQREKDETERIKEVEKIKKRKIEEVKSVIRGEVMKKRKVDEDESVKQEDEMENNEEEEEERIKTEEEKEEMMRLREMMGLTPIMVDSEMIKEEEESSGEEMADEDEEKEEDVVEHHQEPSPEPETREEWLEMRRIKEEKAKMMEEEDEDDEDELEDDDDSENELQDEEDSDNEQDDAEQSDSEVEDEDESEEEEEDDDEEVDSEEKGEYYDEEEHDEDEITRAVKEKKGPKKRTASEELTRALKAVKAQLVEKARYKRQKDAAKEGRRALMGLPPKEEEGEDEEEVSEKLSRKKLKGKRESMGVAARMKVTPKSRSRQSESERVVTTKQEITIDRSRNLVKVKRMLEDKKKEMPKPQSHKSLDSRRELKGSSKKMEVKKGETSKERSHVQLKKDRIPSKNDKEMTAKTRMRMLEVRKRRERQLNQSQYEYDSGYPLAKKMRIKVDPTGFSLMPTSTIHRYRMKFGLPIDESDSRAALVLGAQMHFQKLQGSAAAIPYFVQTLKSGGNKLDERDAENLRRALAKKREEDEQLAAAGLQPATPPPTKGTRYRVVANQKKQLQKEATPPPAADSLNDSQNDSQNDEDSQ</sequence>
<gene>
    <name evidence="2" type="primary">WBGene00090351</name>
</gene>
<dbReference type="PANTHER" id="PTHR31802:SF43">
    <property type="entry name" value="RRP12-LIKE PROTEIN"/>
    <property type="match status" value="1"/>
</dbReference>
<protein>
    <submittedName>
        <fullName evidence="2">Uncharacterized protein</fullName>
    </submittedName>
</protein>
<feature type="compositionally biased region" description="Basic residues" evidence="1">
    <location>
        <begin position="2042"/>
        <end position="2055"/>
    </location>
</feature>
<feature type="compositionally biased region" description="Acidic residues" evidence="1">
    <location>
        <begin position="1186"/>
        <end position="1199"/>
    </location>
</feature>
<evidence type="ECO:0000313" key="3">
    <source>
        <dbReference type="Proteomes" id="UP000005239"/>
    </source>
</evidence>
<feature type="region of interest" description="Disordered" evidence="1">
    <location>
        <begin position="2558"/>
        <end position="2760"/>
    </location>
</feature>
<dbReference type="EnsemblMetazoa" id="PPA00797.1">
    <property type="protein sequence ID" value="PPA00797.1"/>
    <property type="gene ID" value="WBGene00090351"/>
</dbReference>
<feature type="compositionally biased region" description="Acidic residues" evidence="1">
    <location>
        <begin position="362"/>
        <end position="374"/>
    </location>
</feature>
<feature type="region of interest" description="Disordered" evidence="1">
    <location>
        <begin position="1038"/>
        <end position="1205"/>
    </location>
</feature>
<feature type="compositionally biased region" description="Basic and acidic residues" evidence="1">
    <location>
        <begin position="1038"/>
        <end position="1058"/>
    </location>
</feature>
<feature type="compositionally biased region" description="Basic and acidic residues" evidence="1">
    <location>
        <begin position="2558"/>
        <end position="2569"/>
    </location>
</feature>
<feature type="compositionally biased region" description="Acidic residues" evidence="1">
    <location>
        <begin position="2375"/>
        <end position="2478"/>
    </location>
</feature>
<accession>A0A2A6BQ31</accession>